<sequence>MDTQGRRAVVVGNSDGVGLALTRQLVAAGWSVAGVSRSGSDLTAPGYTHHVADVTGDAYRDVLAGAVDRLGGVDVCVYAAGVGDFFDLDDLAAQTRALEVNLIGAARTVEVVVPAMVAGAGGHLVGLSSLADAAPSAQAPGYAAAKAGLTSYLVGLRGALRPHGVRVTVVRFGFVDTKMAKSPVKPMLLSVERAADVVRDCLRTRPAVVSRPRRMAAVVRVAGVAARVAARR</sequence>
<comment type="similarity">
    <text evidence="1">Belongs to the short-chain dehydrogenases/reductases (SDR) family.</text>
</comment>
<evidence type="ECO:0000313" key="4">
    <source>
        <dbReference type="Proteomes" id="UP000198226"/>
    </source>
</evidence>
<name>A0A109IKK7_9ACTN</name>
<accession>A0A109IKK7</accession>
<dbReference type="Gene3D" id="3.40.50.720">
    <property type="entry name" value="NAD(P)-binding Rossmann-like Domain"/>
    <property type="match status" value="1"/>
</dbReference>
<dbReference type="InterPro" id="IPR002347">
    <property type="entry name" value="SDR_fam"/>
</dbReference>
<dbReference type="GO" id="GO:0016491">
    <property type="term" value="F:oxidoreductase activity"/>
    <property type="evidence" value="ECO:0007669"/>
    <property type="project" value="UniProtKB-KW"/>
</dbReference>
<dbReference type="PROSITE" id="PS00061">
    <property type="entry name" value="ADH_SHORT"/>
    <property type="match status" value="1"/>
</dbReference>
<protein>
    <submittedName>
        <fullName evidence="3">Short-chain dehydrogenase</fullName>
    </submittedName>
</protein>
<dbReference type="SUPFAM" id="SSF51735">
    <property type="entry name" value="NAD(P)-binding Rossmann-fold domains"/>
    <property type="match status" value="1"/>
</dbReference>
<dbReference type="AlphaFoldDB" id="A0A109IKK7"/>
<evidence type="ECO:0000313" key="3">
    <source>
        <dbReference type="EMBL" id="SCG44655.1"/>
    </source>
</evidence>
<dbReference type="Proteomes" id="UP000198226">
    <property type="component" value="Chromosome I"/>
</dbReference>
<dbReference type="PANTHER" id="PTHR44196:SF1">
    <property type="entry name" value="DEHYDROGENASE_REDUCTASE SDR FAMILY MEMBER 7B"/>
    <property type="match status" value="1"/>
</dbReference>
<dbReference type="InterPro" id="IPR036291">
    <property type="entry name" value="NAD(P)-bd_dom_sf"/>
</dbReference>
<proteinExistence type="inferred from homology"/>
<dbReference type="PRINTS" id="PR00081">
    <property type="entry name" value="GDHRDH"/>
</dbReference>
<reference evidence="4" key="1">
    <citation type="submission" date="2016-06" db="EMBL/GenBank/DDBJ databases">
        <authorList>
            <person name="Varghese N."/>
            <person name="Submissions Spin"/>
        </authorList>
    </citation>
    <scope>NUCLEOTIDE SEQUENCE [LARGE SCALE GENOMIC DNA]</scope>
    <source>
        <strain evidence="4">DSM 44983</strain>
    </source>
</reference>
<keyword evidence="4" id="KW-1185">Reference proteome</keyword>
<dbReference type="EMBL" id="LT607752">
    <property type="protein sequence ID" value="SCG44655.1"/>
    <property type="molecule type" value="Genomic_DNA"/>
</dbReference>
<keyword evidence="2" id="KW-0560">Oxidoreductase</keyword>
<gene>
    <name evidence="3" type="ORF">GA0070623_1164</name>
</gene>
<dbReference type="GO" id="GO:0016020">
    <property type="term" value="C:membrane"/>
    <property type="evidence" value="ECO:0007669"/>
    <property type="project" value="TreeGrafter"/>
</dbReference>
<dbReference type="RefSeq" id="WP_067307761.1">
    <property type="nucleotide sequence ID" value="NZ_LRMV01000056.1"/>
</dbReference>
<evidence type="ECO:0000256" key="2">
    <source>
        <dbReference type="ARBA" id="ARBA00023002"/>
    </source>
</evidence>
<dbReference type="InterPro" id="IPR020904">
    <property type="entry name" value="Sc_DH/Rdtase_CS"/>
</dbReference>
<dbReference type="PANTHER" id="PTHR44196">
    <property type="entry name" value="DEHYDROGENASE/REDUCTASE SDR FAMILY MEMBER 7B"/>
    <property type="match status" value="1"/>
</dbReference>
<dbReference type="Pfam" id="PF00106">
    <property type="entry name" value="adh_short"/>
    <property type="match status" value="1"/>
</dbReference>
<organism evidence="3 4">
    <name type="scientific">Micromonospora rifamycinica</name>
    <dbReference type="NCBI Taxonomy" id="291594"/>
    <lineage>
        <taxon>Bacteria</taxon>
        <taxon>Bacillati</taxon>
        <taxon>Actinomycetota</taxon>
        <taxon>Actinomycetes</taxon>
        <taxon>Micromonosporales</taxon>
        <taxon>Micromonosporaceae</taxon>
        <taxon>Micromonospora</taxon>
    </lineage>
</organism>
<evidence type="ECO:0000256" key="1">
    <source>
        <dbReference type="ARBA" id="ARBA00006484"/>
    </source>
</evidence>
<dbReference type="OrthoDB" id="5115951at2"/>